<dbReference type="EMBL" id="PVZC01000008">
    <property type="protein sequence ID" value="PRX96159.1"/>
    <property type="molecule type" value="Genomic_DNA"/>
</dbReference>
<organism evidence="2 3">
    <name type="scientific">Allonocardiopsis opalescens</name>
    <dbReference type="NCBI Taxonomy" id="1144618"/>
    <lineage>
        <taxon>Bacteria</taxon>
        <taxon>Bacillati</taxon>
        <taxon>Actinomycetota</taxon>
        <taxon>Actinomycetes</taxon>
        <taxon>Streptosporangiales</taxon>
        <taxon>Allonocardiopsis</taxon>
    </lineage>
</organism>
<evidence type="ECO:0000313" key="2">
    <source>
        <dbReference type="EMBL" id="PRX96159.1"/>
    </source>
</evidence>
<accession>A0A2T0PXA9</accession>
<protein>
    <submittedName>
        <fullName evidence="2">Uncharacterized protein</fullName>
    </submittedName>
</protein>
<gene>
    <name evidence="2" type="ORF">CLV72_108165</name>
</gene>
<evidence type="ECO:0000313" key="3">
    <source>
        <dbReference type="Proteomes" id="UP000237846"/>
    </source>
</evidence>
<evidence type="ECO:0000256" key="1">
    <source>
        <dbReference type="SAM" id="MobiDB-lite"/>
    </source>
</evidence>
<feature type="compositionally biased region" description="Acidic residues" evidence="1">
    <location>
        <begin position="86"/>
        <end position="99"/>
    </location>
</feature>
<keyword evidence="3" id="KW-1185">Reference proteome</keyword>
<comment type="caution">
    <text evidence="2">The sequence shown here is derived from an EMBL/GenBank/DDBJ whole genome shotgun (WGS) entry which is preliminary data.</text>
</comment>
<reference evidence="2 3" key="1">
    <citation type="submission" date="2018-03" db="EMBL/GenBank/DDBJ databases">
        <title>Genomic Encyclopedia of Archaeal and Bacterial Type Strains, Phase II (KMG-II): from individual species to whole genera.</title>
        <authorList>
            <person name="Goeker M."/>
        </authorList>
    </citation>
    <scope>NUCLEOTIDE SEQUENCE [LARGE SCALE GENOMIC DNA]</scope>
    <source>
        <strain evidence="2 3">DSM 45601</strain>
    </source>
</reference>
<name>A0A2T0PXA9_9ACTN</name>
<sequence length="99" mass="9914">MGARWGTGVALTAALAVGAMVWVVQGITDDHPLGPPVVIEEPPGNVGDVSSAVPSAAPSPAPVVTRTQSVTVSRPPVIAPPPEVPVVDDDDDDDGGDDD</sequence>
<feature type="region of interest" description="Disordered" evidence="1">
    <location>
        <begin position="48"/>
        <end position="99"/>
    </location>
</feature>
<feature type="compositionally biased region" description="Low complexity" evidence="1">
    <location>
        <begin position="49"/>
        <end position="76"/>
    </location>
</feature>
<proteinExistence type="predicted"/>
<dbReference type="RefSeq" id="WP_146159549.1">
    <property type="nucleotide sequence ID" value="NZ_PVZC01000008.1"/>
</dbReference>
<dbReference type="Proteomes" id="UP000237846">
    <property type="component" value="Unassembled WGS sequence"/>
</dbReference>
<dbReference type="AlphaFoldDB" id="A0A2T0PXA9"/>